<feature type="transmembrane region" description="Helical" evidence="9">
    <location>
        <begin position="900"/>
        <end position="920"/>
    </location>
</feature>
<keyword evidence="11" id="KW-1185">Reference proteome</keyword>
<dbReference type="Pfam" id="PF01496">
    <property type="entry name" value="V_ATPase_I"/>
    <property type="match status" value="1"/>
</dbReference>
<dbReference type="GO" id="GO:0046961">
    <property type="term" value="F:proton-transporting ATPase activity, rotational mechanism"/>
    <property type="evidence" value="ECO:0007669"/>
    <property type="project" value="InterPro"/>
</dbReference>
<gene>
    <name evidence="10" type="ORF">BB561_003238</name>
</gene>
<evidence type="ECO:0000256" key="6">
    <source>
        <dbReference type="ARBA" id="ARBA00022989"/>
    </source>
</evidence>
<keyword evidence="6 9" id="KW-1133">Transmembrane helix</keyword>
<proteinExistence type="inferred from homology"/>
<dbReference type="Proteomes" id="UP000245383">
    <property type="component" value="Unassembled WGS sequence"/>
</dbReference>
<organism evidence="10 11">
    <name type="scientific">Smittium simulii</name>
    <dbReference type="NCBI Taxonomy" id="133385"/>
    <lineage>
        <taxon>Eukaryota</taxon>
        <taxon>Fungi</taxon>
        <taxon>Fungi incertae sedis</taxon>
        <taxon>Zoopagomycota</taxon>
        <taxon>Kickxellomycotina</taxon>
        <taxon>Harpellomycetes</taxon>
        <taxon>Harpellales</taxon>
        <taxon>Legeriomycetaceae</taxon>
        <taxon>Smittium</taxon>
    </lineage>
</organism>
<feature type="transmembrane region" description="Helical" evidence="9">
    <location>
        <begin position="551"/>
        <end position="570"/>
    </location>
</feature>
<dbReference type="GO" id="GO:0000220">
    <property type="term" value="C:vacuolar proton-transporting V-type ATPase, V0 domain"/>
    <property type="evidence" value="ECO:0007669"/>
    <property type="project" value="InterPro"/>
</dbReference>
<evidence type="ECO:0000256" key="1">
    <source>
        <dbReference type="ARBA" id="ARBA00004141"/>
    </source>
</evidence>
<evidence type="ECO:0000313" key="11">
    <source>
        <dbReference type="Proteomes" id="UP000245383"/>
    </source>
</evidence>
<dbReference type="PIRSF" id="PIRSF001293">
    <property type="entry name" value="ATP6V0A1"/>
    <property type="match status" value="1"/>
</dbReference>
<evidence type="ECO:0000256" key="8">
    <source>
        <dbReference type="ARBA" id="ARBA00023136"/>
    </source>
</evidence>
<keyword evidence="3 9" id="KW-0813">Transport</keyword>
<evidence type="ECO:0000256" key="5">
    <source>
        <dbReference type="ARBA" id="ARBA00022781"/>
    </source>
</evidence>
<evidence type="ECO:0000313" key="10">
    <source>
        <dbReference type="EMBL" id="PVU93512.1"/>
    </source>
</evidence>
<dbReference type="GO" id="GO:0051117">
    <property type="term" value="F:ATPase binding"/>
    <property type="evidence" value="ECO:0007669"/>
    <property type="project" value="TreeGrafter"/>
</dbReference>
<dbReference type="EMBL" id="MBFR01000126">
    <property type="protein sequence ID" value="PVU93512.1"/>
    <property type="molecule type" value="Genomic_DNA"/>
</dbReference>
<keyword evidence="5 9" id="KW-0375">Hydrogen ion transport</keyword>
<dbReference type="AlphaFoldDB" id="A0A2T9YMG3"/>
<comment type="function">
    <text evidence="9">Essential component of the vacuolar proton pump (V-ATPase), a multimeric enzyme that catalyzes the translocation of protons across the membranes. Required for assembly and activity of the V-ATPase.</text>
</comment>
<protein>
    <recommendedName>
        <fullName evidence="9">V-type proton ATPase subunit a</fullName>
    </recommendedName>
</protein>
<accession>A0A2T9YMG3</accession>
<reference evidence="10 11" key="1">
    <citation type="journal article" date="2018" name="MBio">
        <title>Comparative Genomics Reveals the Core Gene Toolbox for the Fungus-Insect Symbiosis.</title>
        <authorList>
            <person name="Wang Y."/>
            <person name="Stata M."/>
            <person name="Wang W."/>
            <person name="Stajich J.E."/>
            <person name="White M.M."/>
            <person name="Moncalvo J.M."/>
        </authorList>
    </citation>
    <scope>NUCLEOTIDE SEQUENCE [LARGE SCALE GENOMIC DNA]</scope>
    <source>
        <strain evidence="10 11">SWE-8-4</strain>
    </source>
</reference>
<feature type="transmembrane region" description="Helical" evidence="9">
    <location>
        <begin position="730"/>
        <end position="749"/>
    </location>
</feature>
<evidence type="ECO:0000256" key="2">
    <source>
        <dbReference type="ARBA" id="ARBA00009904"/>
    </source>
</evidence>
<dbReference type="STRING" id="133385.A0A2T9YMG3"/>
<dbReference type="PANTHER" id="PTHR11629:SF63">
    <property type="entry name" value="V-TYPE PROTON ATPASE SUBUNIT A"/>
    <property type="match status" value="1"/>
</dbReference>
<evidence type="ECO:0000256" key="7">
    <source>
        <dbReference type="ARBA" id="ARBA00023065"/>
    </source>
</evidence>
<keyword evidence="4 9" id="KW-0812">Transmembrane</keyword>
<dbReference type="OrthoDB" id="10264220at2759"/>
<keyword evidence="8 9" id="KW-0472">Membrane</keyword>
<dbReference type="InterPro" id="IPR026028">
    <property type="entry name" value="V-type_ATPase_116kDa_su_euka"/>
</dbReference>
<comment type="similarity">
    <text evidence="2 9">Belongs to the V-ATPase 116 kDa subunit family.</text>
</comment>
<dbReference type="GO" id="GO:0000329">
    <property type="term" value="C:fungal-type vacuole membrane"/>
    <property type="evidence" value="ECO:0007669"/>
    <property type="project" value="TreeGrafter"/>
</dbReference>
<feature type="transmembrane region" description="Helical" evidence="9">
    <location>
        <begin position="661"/>
        <end position="682"/>
    </location>
</feature>
<name>A0A2T9YMG3_9FUNG</name>
<dbReference type="GO" id="GO:0007035">
    <property type="term" value="P:vacuolar acidification"/>
    <property type="evidence" value="ECO:0007669"/>
    <property type="project" value="TreeGrafter"/>
</dbReference>
<sequence length="960" mass="109780">MNVLLGGSISRPNARESSLFRSESMSFIRIFIPIEISRFVVTELGEAGVVQFKDLNENKNSFQRSFAMEIRRFDEIERKLYYFQKELANESIPICEEIDNEFAYRPRGPQEIEEMEEKIFEYENKIKKFNNSFLELKDKWAELVLNGLALHEASNIFQKIGKAKKVTYHSSAPARRMQSNHNTALTEFTLEDLSITGAARNSSLDHENQYEEEGVVLESQMMLGSSEELMLGSDTFGSRNSVGSLNNLESSHLRPISNFQPNTVVEVDDINVRYITGVIRSDRLITLEKILWRSLRGNMYMEYADLEIDQEDQIPGIKIDKMSFFVVFAHSEDLQSRITKIAQSFGSTIYNISNKSFQRSNDLSEIEMRKNDIKIVLQNNKEALKYELKSIAEFIHTWSLVAYKEKAIYFTMDLFNYDEGRRCLIADGWCPSNDLDKVKSALHSATAQSGSTTSAVVSELNTNLEPPSYIKTNKFTQGFQNIIDSYGIPKYGEVNPGLFTMVTFPFLFAIMFGDLGHGIIMTLAAFMLVYFERSLSRIKSEEFSMIFQGRYMILMMGIYSIVVGLLYNDIFSRAMHIYSPGWTWPKDIKIGELVAATQKKGYVYPLGIDPTWHHANNSLLFLNSYKMKLSILLGVVHMIFGMVLQVYNARHFHKPINIKHVFLPQVIFYLSIFGYLSFTIVYKWCINWYAIDSQGKNIYNSPPSLLNMLIYMFLNPGKVDPSDQLFSGQATIQVLLIITALVCIPWMLLAKPLILRSENNKIVSEGYLHLNSSVANRLSMMSHGSSNESAGRQSNESLLLNGPNSNSRFSAESSNFDNASRSSLDYDLDQVAEAKKFDFGDIMMNSTIHTIEVCLNGVSHTASYLRLWALSLAHAQLSQVLWQMTLHATFMLPDNKIKPFFIAFAFCMWFVLTVSILLIMEGLSAFLHALRLHWVEFNSKFYEGTGYKFEPFSFKKDLEL</sequence>
<feature type="transmembrane region" description="Helical" evidence="9">
    <location>
        <begin position="629"/>
        <end position="649"/>
    </location>
</feature>
<dbReference type="PANTHER" id="PTHR11629">
    <property type="entry name" value="VACUOLAR PROTON ATPASES"/>
    <property type="match status" value="1"/>
</dbReference>
<evidence type="ECO:0000256" key="9">
    <source>
        <dbReference type="RuleBase" id="RU361189"/>
    </source>
</evidence>
<evidence type="ECO:0000256" key="4">
    <source>
        <dbReference type="ARBA" id="ARBA00022692"/>
    </source>
</evidence>
<comment type="subcellular location">
    <subcellularLocation>
        <location evidence="1">Membrane</location>
        <topology evidence="1">Multi-pass membrane protein</topology>
    </subcellularLocation>
</comment>
<dbReference type="InterPro" id="IPR002490">
    <property type="entry name" value="V-ATPase_116kDa_su"/>
</dbReference>
<evidence type="ECO:0000256" key="3">
    <source>
        <dbReference type="ARBA" id="ARBA00022448"/>
    </source>
</evidence>
<comment type="caution">
    <text evidence="10">The sequence shown here is derived from an EMBL/GenBank/DDBJ whole genome shotgun (WGS) entry which is preliminary data.</text>
</comment>
<keyword evidence="7 9" id="KW-0406">Ion transport</keyword>
<feature type="transmembrane region" description="Helical" evidence="9">
    <location>
        <begin position="506"/>
        <end position="531"/>
    </location>
</feature>